<keyword evidence="1" id="KW-0175">Coiled coil</keyword>
<dbReference type="Proteomes" id="UP001358614">
    <property type="component" value="Chromosome 1"/>
</dbReference>
<accession>A0AAX4KQL1</accession>
<evidence type="ECO:0000256" key="1">
    <source>
        <dbReference type="SAM" id="Coils"/>
    </source>
</evidence>
<evidence type="ECO:0000313" key="4">
    <source>
        <dbReference type="Proteomes" id="UP001358614"/>
    </source>
</evidence>
<feature type="coiled-coil region" evidence="1">
    <location>
        <begin position="195"/>
        <end position="243"/>
    </location>
</feature>
<dbReference type="AlphaFoldDB" id="A0AAX4KQL1"/>
<reference evidence="3 4" key="1">
    <citation type="submission" date="2024-01" db="EMBL/GenBank/DDBJ databases">
        <title>Comparative genomics of Cryptococcus and Kwoniella reveals pathogenesis evolution and contrasting modes of karyotype evolution via chromosome fusion or intercentromeric recombination.</title>
        <authorList>
            <person name="Coelho M.A."/>
            <person name="David-Palma M."/>
            <person name="Shea T."/>
            <person name="Bowers K."/>
            <person name="McGinley-Smith S."/>
            <person name="Mohammad A.W."/>
            <person name="Gnirke A."/>
            <person name="Yurkov A.M."/>
            <person name="Nowrousian M."/>
            <person name="Sun S."/>
            <person name="Cuomo C.A."/>
            <person name="Heitman J."/>
        </authorList>
    </citation>
    <scope>NUCLEOTIDE SEQUENCE [LARGE SCALE GENOMIC DNA]</scope>
    <source>
        <strain evidence="3 4">PYCC6329</strain>
    </source>
</reference>
<keyword evidence="4" id="KW-1185">Reference proteome</keyword>
<evidence type="ECO:0000256" key="2">
    <source>
        <dbReference type="SAM" id="MobiDB-lite"/>
    </source>
</evidence>
<feature type="region of interest" description="Disordered" evidence="2">
    <location>
        <begin position="140"/>
        <end position="167"/>
    </location>
</feature>
<name>A0AAX4KQL1_9TREE</name>
<evidence type="ECO:0000313" key="3">
    <source>
        <dbReference type="EMBL" id="WWD08092.1"/>
    </source>
</evidence>
<feature type="compositionally biased region" description="Basic and acidic residues" evidence="2">
    <location>
        <begin position="148"/>
        <end position="167"/>
    </location>
</feature>
<dbReference type="EMBL" id="CP144089">
    <property type="protein sequence ID" value="WWD08092.1"/>
    <property type="molecule type" value="Genomic_DNA"/>
</dbReference>
<protein>
    <submittedName>
        <fullName evidence="3">Uncharacterized protein</fullName>
    </submittedName>
</protein>
<organism evidence="3 4">
    <name type="scientific">Kwoniella europaea PYCC6329</name>
    <dbReference type="NCBI Taxonomy" id="1423913"/>
    <lineage>
        <taxon>Eukaryota</taxon>
        <taxon>Fungi</taxon>
        <taxon>Dikarya</taxon>
        <taxon>Basidiomycota</taxon>
        <taxon>Agaricomycotina</taxon>
        <taxon>Tremellomycetes</taxon>
        <taxon>Tremellales</taxon>
        <taxon>Cryptococcaceae</taxon>
        <taxon>Kwoniella</taxon>
    </lineage>
</organism>
<gene>
    <name evidence="3" type="ORF">V865_006203</name>
</gene>
<dbReference type="GeneID" id="91105004"/>
<dbReference type="KEGG" id="ker:91105004"/>
<proteinExistence type="predicted"/>
<dbReference type="RefSeq" id="XP_066086059.1">
    <property type="nucleotide sequence ID" value="XM_066229962.1"/>
</dbReference>
<sequence>MTGEVTSPKTPILNRPSKRPHPSSNSDLHQPDDPLGHSPDTNRPNGKARRIESAPGSAQALNPTKKKISSMDDLSKYLNEAQAELKSTRTKKEKESRFMRLTEDYQVMKIHLIKEKIQNTTLIKEKETLEMDNKRLKMELEETTASAKKVDSEMNERKGEDEDEEKIRELEEQLAEEKLWNVNHRKVLHSRFETINSLGHRLRSKDEDLEKLKNMIEEKEKTEGALRERIKNFEDKLLEIRRRVSSEWKERWGETEKSQ</sequence>
<feature type="region of interest" description="Disordered" evidence="2">
    <location>
        <begin position="1"/>
        <end position="73"/>
    </location>
</feature>